<keyword evidence="2" id="KW-1185">Reference proteome</keyword>
<evidence type="ECO:0000313" key="2">
    <source>
        <dbReference type="Proteomes" id="UP001225072"/>
    </source>
</evidence>
<proteinExistence type="predicted"/>
<name>A0ABU0TI20_9FLAO</name>
<gene>
    <name evidence="1" type="ORF">QE404_001852</name>
</gene>
<evidence type="ECO:0000313" key="1">
    <source>
        <dbReference type="EMBL" id="MDQ1096705.1"/>
    </source>
</evidence>
<sequence>MGIIQSRGCKVGASLFLLAMSVINHSCTKDGEDFFAENVPENIKNQSEYSGLLNYSTDLGTLNINTIANGNYPGENNPGYIKNISSPNFGYCHPDVQYFPNGFHG</sequence>
<reference evidence="1 2" key="1">
    <citation type="submission" date="2023-07" db="EMBL/GenBank/DDBJ databases">
        <title>Functional and genomic diversity of the sorghum phyllosphere microbiome.</title>
        <authorList>
            <person name="Shade A."/>
        </authorList>
    </citation>
    <scope>NUCLEOTIDE SEQUENCE [LARGE SCALE GENOMIC DNA]</scope>
    <source>
        <strain evidence="1 2">SORGH_AS_1064</strain>
    </source>
</reference>
<protein>
    <submittedName>
        <fullName evidence="1">Uncharacterized protein</fullName>
    </submittedName>
</protein>
<dbReference type="EMBL" id="JAUTAL010000001">
    <property type="protein sequence ID" value="MDQ1096705.1"/>
    <property type="molecule type" value="Genomic_DNA"/>
</dbReference>
<dbReference type="RefSeq" id="WP_307449551.1">
    <property type="nucleotide sequence ID" value="NZ_JAUTAL010000001.1"/>
</dbReference>
<accession>A0ABU0TI20</accession>
<organism evidence="1 2">
    <name type="scientific">Chryseobacterium camelliae</name>
    <dbReference type="NCBI Taxonomy" id="1265445"/>
    <lineage>
        <taxon>Bacteria</taxon>
        <taxon>Pseudomonadati</taxon>
        <taxon>Bacteroidota</taxon>
        <taxon>Flavobacteriia</taxon>
        <taxon>Flavobacteriales</taxon>
        <taxon>Weeksellaceae</taxon>
        <taxon>Chryseobacterium group</taxon>
        <taxon>Chryseobacterium</taxon>
    </lineage>
</organism>
<comment type="caution">
    <text evidence="1">The sequence shown here is derived from an EMBL/GenBank/DDBJ whole genome shotgun (WGS) entry which is preliminary data.</text>
</comment>
<dbReference type="Proteomes" id="UP001225072">
    <property type="component" value="Unassembled WGS sequence"/>
</dbReference>